<keyword evidence="10" id="KW-0223">Dioxygenase</keyword>
<evidence type="ECO:0000256" key="2">
    <source>
        <dbReference type="ARBA" id="ARBA00001961"/>
    </source>
</evidence>
<protein>
    <recommendedName>
        <fullName evidence="20">Lysine-specific demethylase 6B</fullName>
        <ecNumber evidence="16">1.14.11.68</ecNumber>
    </recommendedName>
    <alternativeName>
        <fullName evidence="21">JmjC domain-containing protein 3</fullName>
    </alternativeName>
    <alternativeName>
        <fullName evidence="23">Jumonji domain-containing protein 3</fullName>
    </alternativeName>
    <alternativeName>
        <fullName evidence="22">[histone H3]-trimethyl-L-lysine(27) demethylase 6B</fullName>
    </alternativeName>
</protein>
<feature type="compositionally biased region" description="Low complexity" evidence="25">
    <location>
        <begin position="1007"/>
        <end position="1019"/>
    </location>
</feature>
<feature type="compositionally biased region" description="Polar residues" evidence="25">
    <location>
        <begin position="958"/>
        <end position="968"/>
    </location>
</feature>
<feature type="compositionally biased region" description="Polar residues" evidence="25">
    <location>
        <begin position="798"/>
        <end position="809"/>
    </location>
</feature>
<dbReference type="Pfam" id="PF02373">
    <property type="entry name" value="JmjC"/>
    <property type="match status" value="1"/>
</dbReference>
<evidence type="ECO:0000256" key="20">
    <source>
        <dbReference type="ARBA" id="ARBA00069212"/>
    </source>
</evidence>
<dbReference type="Proteomes" id="UP001066276">
    <property type="component" value="Chromosome 12"/>
</dbReference>
<feature type="region of interest" description="Disordered" evidence="25">
    <location>
        <begin position="1042"/>
        <end position="1079"/>
    </location>
</feature>
<evidence type="ECO:0000256" key="7">
    <source>
        <dbReference type="ARBA" id="ARBA00022833"/>
    </source>
</evidence>
<evidence type="ECO:0000256" key="19">
    <source>
        <dbReference type="ARBA" id="ARBA00063549"/>
    </source>
</evidence>
<dbReference type="Gene3D" id="1.25.40.10">
    <property type="entry name" value="Tetratricopeptide repeat domain"/>
    <property type="match status" value="1"/>
</dbReference>
<evidence type="ECO:0000256" key="24">
    <source>
        <dbReference type="PROSITE-ProRule" id="PRU00339"/>
    </source>
</evidence>
<keyword evidence="14" id="KW-0539">Nucleus</keyword>
<evidence type="ECO:0000256" key="16">
    <source>
        <dbReference type="ARBA" id="ARBA00034525"/>
    </source>
</evidence>
<feature type="compositionally biased region" description="Polar residues" evidence="25">
    <location>
        <begin position="328"/>
        <end position="347"/>
    </location>
</feature>
<evidence type="ECO:0000256" key="3">
    <source>
        <dbReference type="ARBA" id="ARBA00004123"/>
    </source>
</evidence>
<dbReference type="GO" id="GO:0046872">
    <property type="term" value="F:metal ion binding"/>
    <property type="evidence" value="ECO:0007669"/>
    <property type="project" value="UniProtKB-KW"/>
</dbReference>
<feature type="compositionally biased region" description="Polar residues" evidence="25">
    <location>
        <begin position="438"/>
        <end position="447"/>
    </location>
</feature>
<evidence type="ECO:0000256" key="12">
    <source>
        <dbReference type="ARBA" id="ARBA00023004"/>
    </source>
</evidence>
<dbReference type="GO" id="GO:0000978">
    <property type="term" value="F:RNA polymerase II cis-regulatory region sequence-specific DNA binding"/>
    <property type="evidence" value="ECO:0007669"/>
    <property type="project" value="TreeGrafter"/>
</dbReference>
<dbReference type="SMART" id="SM00558">
    <property type="entry name" value="JmjC"/>
    <property type="match status" value="1"/>
</dbReference>
<evidence type="ECO:0000256" key="17">
    <source>
        <dbReference type="ARBA" id="ARBA00048695"/>
    </source>
</evidence>
<keyword evidence="12" id="KW-0408">Iron</keyword>
<feature type="region of interest" description="Disordered" evidence="25">
    <location>
        <begin position="757"/>
        <end position="825"/>
    </location>
</feature>
<feature type="compositionally biased region" description="Basic and acidic residues" evidence="25">
    <location>
        <begin position="364"/>
        <end position="379"/>
    </location>
</feature>
<feature type="compositionally biased region" description="Pro residues" evidence="25">
    <location>
        <begin position="1304"/>
        <end position="1358"/>
    </location>
</feature>
<dbReference type="Gene3D" id="2.10.110.20">
    <property type="match status" value="1"/>
</dbReference>
<dbReference type="GO" id="GO:0007507">
    <property type="term" value="P:heart development"/>
    <property type="evidence" value="ECO:0007669"/>
    <property type="project" value="TreeGrafter"/>
</dbReference>
<keyword evidence="13" id="KW-0395">Inflammatory response</keyword>
<gene>
    <name evidence="27" type="ORF">NDU88_000539</name>
</gene>
<evidence type="ECO:0000256" key="25">
    <source>
        <dbReference type="SAM" id="MobiDB-lite"/>
    </source>
</evidence>
<feature type="region of interest" description="Disordered" evidence="25">
    <location>
        <begin position="1158"/>
        <end position="1201"/>
    </location>
</feature>
<evidence type="ECO:0000256" key="22">
    <source>
        <dbReference type="ARBA" id="ARBA00079190"/>
    </source>
</evidence>
<dbReference type="GO" id="GO:0006954">
    <property type="term" value="P:inflammatory response"/>
    <property type="evidence" value="ECO:0007669"/>
    <property type="project" value="UniProtKB-KW"/>
</dbReference>
<feature type="region of interest" description="Disordered" evidence="25">
    <location>
        <begin position="991"/>
        <end position="1030"/>
    </location>
</feature>
<evidence type="ECO:0000256" key="4">
    <source>
        <dbReference type="ARBA" id="ARBA00022499"/>
    </source>
</evidence>
<feature type="region of interest" description="Disordered" evidence="25">
    <location>
        <begin position="278"/>
        <end position="530"/>
    </location>
</feature>
<keyword evidence="4" id="KW-1017">Isopeptide bond</keyword>
<comment type="caution">
    <text evidence="27">The sequence shown here is derived from an EMBL/GenBank/DDBJ whole genome shotgun (WGS) entry which is preliminary data.</text>
</comment>
<dbReference type="FunFam" id="2.10.110.20:FF:000001">
    <property type="entry name" value="lysine-specific demethylase 6A isoform X2"/>
    <property type="match status" value="1"/>
</dbReference>
<feature type="compositionally biased region" description="Basic residues" evidence="25">
    <location>
        <begin position="1399"/>
        <end position="1426"/>
    </location>
</feature>
<feature type="compositionally biased region" description="Basic and acidic residues" evidence="25">
    <location>
        <begin position="591"/>
        <end position="603"/>
    </location>
</feature>
<dbReference type="Gene3D" id="2.60.120.650">
    <property type="entry name" value="Cupin"/>
    <property type="match status" value="1"/>
</dbReference>
<comment type="similarity">
    <text evidence="15">Belongs to the UTX family.</text>
</comment>
<evidence type="ECO:0000256" key="14">
    <source>
        <dbReference type="ARBA" id="ARBA00023242"/>
    </source>
</evidence>
<feature type="compositionally biased region" description="Basic and acidic residues" evidence="25">
    <location>
        <begin position="1046"/>
        <end position="1055"/>
    </location>
</feature>
<evidence type="ECO:0000256" key="21">
    <source>
        <dbReference type="ARBA" id="ARBA00078702"/>
    </source>
</evidence>
<evidence type="ECO:0000256" key="13">
    <source>
        <dbReference type="ARBA" id="ARBA00023198"/>
    </source>
</evidence>
<feature type="domain" description="JmjC" evidence="26">
    <location>
        <begin position="1747"/>
        <end position="1910"/>
    </location>
</feature>
<dbReference type="InterPro" id="IPR046941">
    <property type="entry name" value="KDM6_GATAL_sf"/>
</dbReference>
<comment type="catalytic activity">
    <reaction evidence="17">
        <text>N(6),N(6),N(6)-trimethyl-L-lysyl(27)-[histone H3] + 2 2-oxoglutarate + 2 O2 = N(6)-methyl-L-lysyl(27)-[histone H3] + 2 formaldehyde + 2 succinate + 2 CO2</text>
        <dbReference type="Rhea" id="RHEA:60224"/>
        <dbReference type="Rhea" id="RHEA-COMP:15535"/>
        <dbReference type="Rhea" id="RHEA-COMP:15544"/>
        <dbReference type="ChEBI" id="CHEBI:15379"/>
        <dbReference type="ChEBI" id="CHEBI:16526"/>
        <dbReference type="ChEBI" id="CHEBI:16810"/>
        <dbReference type="ChEBI" id="CHEBI:16842"/>
        <dbReference type="ChEBI" id="CHEBI:30031"/>
        <dbReference type="ChEBI" id="CHEBI:61929"/>
        <dbReference type="ChEBI" id="CHEBI:61961"/>
        <dbReference type="EC" id="1.14.11.68"/>
    </reaction>
</comment>
<feature type="region of interest" description="Disordered" evidence="25">
    <location>
        <begin position="578"/>
        <end position="612"/>
    </location>
</feature>
<feature type="compositionally biased region" description="Low complexity" evidence="25">
    <location>
        <begin position="382"/>
        <end position="402"/>
    </location>
</feature>
<feature type="compositionally biased region" description="Basic and acidic residues" evidence="25">
    <location>
        <begin position="1434"/>
        <end position="1445"/>
    </location>
</feature>
<evidence type="ECO:0000256" key="5">
    <source>
        <dbReference type="ARBA" id="ARBA00022553"/>
    </source>
</evidence>
<evidence type="ECO:0000256" key="6">
    <source>
        <dbReference type="ARBA" id="ARBA00022723"/>
    </source>
</evidence>
<feature type="compositionally biased region" description="Basic and acidic residues" evidence="25">
    <location>
        <begin position="1386"/>
        <end position="1398"/>
    </location>
</feature>
<dbReference type="Pfam" id="PF21326">
    <property type="entry name" value="KDM6_GATAL"/>
    <property type="match status" value="1"/>
</dbReference>
<dbReference type="Gene3D" id="1.20.58.1370">
    <property type="match status" value="1"/>
</dbReference>
<feature type="compositionally biased region" description="Pro residues" evidence="25">
    <location>
        <begin position="411"/>
        <end position="425"/>
    </location>
</feature>
<dbReference type="GO" id="GO:0044666">
    <property type="term" value="C:MLL3/4 complex"/>
    <property type="evidence" value="ECO:0007669"/>
    <property type="project" value="TreeGrafter"/>
</dbReference>
<dbReference type="InterPro" id="IPR011990">
    <property type="entry name" value="TPR-like_helical_dom_sf"/>
</dbReference>
<feature type="region of interest" description="Disordered" evidence="25">
    <location>
        <begin position="1697"/>
        <end position="1724"/>
    </location>
</feature>
<feature type="region of interest" description="Disordered" evidence="25">
    <location>
        <begin position="1262"/>
        <end position="1494"/>
    </location>
</feature>
<comment type="cofactor">
    <cofactor evidence="1">
        <name>Fe(2+)</name>
        <dbReference type="ChEBI" id="CHEBI:29033"/>
    </cofactor>
</comment>
<evidence type="ECO:0000256" key="10">
    <source>
        <dbReference type="ARBA" id="ARBA00022964"/>
    </source>
</evidence>
<feature type="region of interest" description="Disordered" evidence="25">
    <location>
        <begin position="695"/>
        <end position="723"/>
    </location>
</feature>
<evidence type="ECO:0000256" key="23">
    <source>
        <dbReference type="ARBA" id="ARBA00082905"/>
    </source>
</evidence>
<evidence type="ECO:0000256" key="18">
    <source>
        <dbReference type="ARBA" id="ARBA00059748"/>
    </source>
</evidence>
<evidence type="ECO:0000256" key="8">
    <source>
        <dbReference type="ARBA" id="ARBA00022843"/>
    </source>
</evidence>
<dbReference type="GO" id="GO:0071558">
    <property type="term" value="F:histone H3K27me2/H3K27me3 demethylase activity"/>
    <property type="evidence" value="ECO:0007669"/>
    <property type="project" value="UniProtKB-EC"/>
</dbReference>
<dbReference type="InterPro" id="IPR048560">
    <property type="entry name" value="KDM6A_B-like_GATAL"/>
</dbReference>
<evidence type="ECO:0000313" key="27">
    <source>
        <dbReference type="EMBL" id="KAJ1080320.1"/>
    </source>
</evidence>
<feature type="compositionally biased region" description="Low complexity" evidence="25">
    <location>
        <begin position="426"/>
        <end position="435"/>
    </location>
</feature>
<organism evidence="27 28">
    <name type="scientific">Pleurodeles waltl</name>
    <name type="common">Iberian ribbed newt</name>
    <dbReference type="NCBI Taxonomy" id="8319"/>
    <lineage>
        <taxon>Eukaryota</taxon>
        <taxon>Metazoa</taxon>
        <taxon>Chordata</taxon>
        <taxon>Craniata</taxon>
        <taxon>Vertebrata</taxon>
        <taxon>Euteleostomi</taxon>
        <taxon>Amphibia</taxon>
        <taxon>Batrachia</taxon>
        <taxon>Caudata</taxon>
        <taxon>Salamandroidea</taxon>
        <taxon>Salamandridae</taxon>
        <taxon>Pleurodelinae</taxon>
        <taxon>Pleurodeles</taxon>
    </lineage>
</organism>
<evidence type="ECO:0000256" key="11">
    <source>
        <dbReference type="ARBA" id="ARBA00023002"/>
    </source>
</evidence>
<evidence type="ECO:0000256" key="15">
    <source>
        <dbReference type="ARBA" id="ARBA00034483"/>
    </source>
</evidence>
<feature type="repeat" description="TPR" evidence="24">
    <location>
        <begin position="194"/>
        <end position="227"/>
    </location>
</feature>
<evidence type="ECO:0000313" key="28">
    <source>
        <dbReference type="Proteomes" id="UP001066276"/>
    </source>
</evidence>
<dbReference type="SMART" id="SM00028">
    <property type="entry name" value="TPR"/>
    <property type="match status" value="1"/>
</dbReference>
<feature type="region of interest" description="Disordered" evidence="25">
    <location>
        <begin position="28"/>
        <end position="51"/>
    </location>
</feature>
<evidence type="ECO:0000256" key="1">
    <source>
        <dbReference type="ARBA" id="ARBA00001954"/>
    </source>
</evidence>
<keyword evidence="8" id="KW-0832">Ubl conjugation</keyword>
<keyword evidence="7" id="KW-0862">Zinc</keyword>
<feature type="compositionally biased region" description="Low complexity" evidence="25">
    <location>
        <begin position="578"/>
        <end position="590"/>
    </location>
</feature>
<evidence type="ECO:0000256" key="9">
    <source>
        <dbReference type="ARBA" id="ARBA00022853"/>
    </source>
</evidence>
<accession>A0AAV7KQ83</accession>
<keyword evidence="6" id="KW-0479">Metal-binding</keyword>
<dbReference type="GO" id="GO:0031490">
    <property type="term" value="F:chromatin DNA binding"/>
    <property type="evidence" value="ECO:0007669"/>
    <property type="project" value="TreeGrafter"/>
</dbReference>
<feature type="compositionally biased region" description="Polar residues" evidence="25">
    <location>
        <begin position="939"/>
        <end position="950"/>
    </location>
</feature>
<feature type="compositionally biased region" description="Polar residues" evidence="25">
    <location>
        <begin position="1368"/>
        <end position="1380"/>
    </location>
</feature>
<dbReference type="PANTHER" id="PTHR14017:SF5">
    <property type="entry name" value="LYSINE-SPECIFIC DEMETHYLASE 6B"/>
    <property type="match status" value="1"/>
</dbReference>
<dbReference type="GO" id="GO:0010468">
    <property type="term" value="P:regulation of gene expression"/>
    <property type="evidence" value="ECO:0007669"/>
    <property type="project" value="TreeGrafter"/>
</dbReference>
<keyword evidence="5" id="KW-0597">Phosphoprotein</keyword>
<evidence type="ECO:0000259" key="26">
    <source>
        <dbReference type="PROSITE" id="PS51184"/>
    </source>
</evidence>
<dbReference type="EC" id="1.14.11.68" evidence="16"/>
<dbReference type="PROSITE" id="PS51184">
    <property type="entry name" value="JMJC"/>
    <property type="match status" value="1"/>
</dbReference>
<reference evidence="27" key="1">
    <citation type="journal article" date="2022" name="bioRxiv">
        <title>Sequencing and chromosome-scale assembly of the giantPleurodeles waltlgenome.</title>
        <authorList>
            <person name="Brown T."/>
            <person name="Elewa A."/>
            <person name="Iarovenko S."/>
            <person name="Subramanian E."/>
            <person name="Araus A.J."/>
            <person name="Petzold A."/>
            <person name="Susuki M."/>
            <person name="Suzuki K.-i.T."/>
            <person name="Hayashi T."/>
            <person name="Toyoda A."/>
            <person name="Oliveira C."/>
            <person name="Osipova E."/>
            <person name="Leigh N.D."/>
            <person name="Simon A."/>
            <person name="Yun M.H."/>
        </authorList>
    </citation>
    <scope>NUCLEOTIDE SEQUENCE</scope>
    <source>
        <strain evidence="27">20211129_DDA</strain>
        <tissue evidence="27">Liver</tissue>
    </source>
</reference>
<keyword evidence="11" id="KW-0560">Oxidoreductase</keyword>
<feature type="compositionally biased region" description="Basic and acidic residues" evidence="25">
    <location>
        <begin position="1459"/>
        <end position="1472"/>
    </location>
</feature>
<dbReference type="InterPro" id="IPR019734">
    <property type="entry name" value="TPR_rpt"/>
</dbReference>
<keyword evidence="9" id="KW-0156">Chromatin regulator</keyword>
<feature type="compositionally biased region" description="Basic and acidic residues" evidence="25">
    <location>
        <begin position="448"/>
        <end position="460"/>
    </location>
</feature>
<comment type="subunit">
    <text evidence="19">Interacts with TLE1. Component of the MLL4 complex, at least composed of KMT2B/MLL4, ASH2L, RBBP5, WDR5, and KDM6B. Interacts with TBX21, SMARCA4, SMARCC1 and SMARCC2.</text>
</comment>
<dbReference type="FunFam" id="2.60.120.650:FF:000009">
    <property type="entry name" value="Putative lysine-specific demethylase 6B"/>
    <property type="match status" value="1"/>
</dbReference>
<comment type="subcellular location">
    <subcellularLocation>
        <location evidence="3">Nucleus</location>
    </subcellularLocation>
</comment>
<sequence>MSPTRRLTPRDTQRFHFVSYLPVRRPKHVEAGDGVTGDGPQKAPSLPSDASGLRKCGRGLAGLRAASLAGSSSEVQCWLIIRDGETVQASRIGWMHRTVDQLGGRCPREAFPHSGLSCNGAWSSSRPWLPPGRCSSGVGQSQLPLHLPSSHGANIGHPNKPFFPSGNSNPRPLHGKLDTIHTCVQALLRDQQQPQLWEQMGQIYESEHELEEAIHCYQNAARHQREYSSYGDLNARISRLLQQVPIWSMHSGPSHHRIKALPPLQQVWSLMQLEQKRNFSSKRGSQMKRPGASMETSVIQPVPSVQHVAHPPHSEDFPNSAKRRRGTSPEQQRGNSASLQSGQSASTYHPLPRPGLWNPIHGDSWSHERKSAALERQEQRASVPSLYSYSSTPSLPSSYNSNRPVHHLSTAPPPPAPQGRPPPPQHHQSQHLPAAGDSHSSLLSRTGSDLRDSRVHRAQMESDVSPANPARVPSNSRPPEGPPHGMSTVGKFVRREQSPGHATLVPDRYQSAGREAANQVKSEPLLSRNPVIHQGSRLPEASSTPALNGSSLACSPHLTTTAPSSTLNGLSSSCPNWLPSASSSSLPRSTNSERSEGKSKDPLDEILFGEDGPPVKQEAFYNHCDTAVTARTSRTVLGKSGYDPCSQDSKSISRKQSLGSEAFHSIEQVIRNLDELEDKRPKAYISCPSLDAKKSQEMETGASVLQSDTNLEEEKSPSVSEITPSGLRCNYTGSVKTEAGYWMKGCPFPEEASKQCPAQETRVSKAPDQSAIGSPVGFVEQERKERESLSVIRASPLLSPTPQENTSGSYRHLEGPPNAQQSTPHPKTLQLEIGSHVPLEVAGFVSEQNPPFVNETSKTQESLPLVQPASKKLFDFQGGQLEDQFEEPSEFPKILPDGLANIMKMLDESIQQEDELSQKASNFSGLPPPPPSVLPTSVRSGKQENASLSDPSERPKVLSTSPLRNGDSVSLLHTTDLSTIQPEAIFSPGLFRENGYSKTGHDESSLKKQQLSSSQASLDSKQEVPTAVKRPTPTKLYQFFGQQKNISRESVEKQPDCFPTGTDGKSGGPPSTNHKEPPVAKYAQHNSGSILKSLASVLEGQKYSYRGSPNSKPAANASQYFSGANFVKKNPVCATQQIPSQMSTSVTAWTKALRDEPEALNAGKNASSPEPVWRDDHRPNVGLSPSPSSRESEIKEHLEKKWSGKSDTDILEEISRACETLAEERKQDVVDGANSRDDKCLDKIILKKTHEMKLPEMQLLLHEPPTPPIQSLPASPSTQFPPSPPAEVQLTVQQLPLETVQSLPSPPVQLPPSPPVQLPPTPPAQQLPPSPSLQLPPSPLLQRPPSPPVQLPPSPPAELVPSPRAQVPSLTTQLPSSPMPSLQLHFSKEESKGRDRGKERRKHKKSSKDSSRRHKGNKSRKEKNRKILGNLDLQSKEIQSRENTKAESGAKSVKPASTSERRKTELVKKEESPSSLPKEISNSTTTPTTTASADLLKMRSFMGGPPKELKIRLIKVESGNRETFIASEVEEKRIALADLTIKNSAAEIVRASKNVKQKDKFKESYVLPSYSVKPQMGSEKNLPREKLNPPTPSIYLESKRDAFSPVLLQFCTDSKNPITVIRGLAGSLRLNLGLFSTKTLVEANSEHSVEVRTQVQQPSDQNWDPAGSKQVWPCESSRSHTTIAKYAQYQASSFQEFLQDEKESEDEDEELTKPDRKSASNPSITVDVKNPHIIKFGTNIDLSDPKCWKPQLQELLKLPAFMRVSSNGNMLSHVGHSILGMNTVQLYMKVPGSRTPGHQENNNFCSVNINIGPGDCEWFAVHEHYWETISAFCEKHNVDYLTGSWWPILEDLYKENIPVYRFMQRPGDLVWINAGTVHWVQATGWCNNIAWNVGPLTSYQYQLALERYEWNEVKKVKSIVPMIHVSWNVARTVKITEPDLYKMIKYTLMQSIKHCQVQRDNLLNSGKKLVYQSRVKDEPAYYCNECDLEVFNILFVTSENGNKNSYLVHCEACARARSSSLHNVVVLEQYKMEELMQSYDTFSLAGSTSSW</sequence>
<comment type="function">
    <text evidence="18">Histone demethylase that specifically demethylates 'Lys-27' of histone H3, thereby playing a central role in histone code. Demethylates trimethylated and dimethylated H3 'Lys-27'. Plays a central role in regulation of posterior development, by regulating HOX gene expression. Involved in inflammatory response by participating in macrophage differentiation in case of inflammation by regulating gene expression and macrophage differentiation. Plays a demethylase-independent role in chromatin remodeling to regulate T-box family member-dependent gene expression by acting as a link between T-box factors and the SMARCA4-containing SWI/SNF remodeling complex.</text>
</comment>
<dbReference type="PANTHER" id="PTHR14017">
    <property type="entry name" value="LYSINE-SPECIFIC DEMETHYLASE"/>
    <property type="match status" value="1"/>
</dbReference>
<proteinExistence type="inferred from homology"/>
<dbReference type="Pfam" id="PF21322">
    <property type="entry name" value="KDM6_C-hel"/>
    <property type="match status" value="1"/>
</dbReference>
<keyword evidence="24" id="KW-0802">TPR repeat</keyword>
<dbReference type="InterPro" id="IPR003347">
    <property type="entry name" value="JmjC_dom"/>
</dbReference>
<dbReference type="SUPFAM" id="SSF51197">
    <property type="entry name" value="Clavaminate synthase-like"/>
    <property type="match status" value="1"/>
</dbReference>
<keyword evidence="28" id="KW-1185">Reference proteome</keyword>
<feature type="compositionally biased region" description="Basic and acidic residues" evidence="25">
    <location>
        <begin position="1190"/>
        <end position="1201"/>
    </location>
</feature>
<feature type="region of interest" description="Disordered" evidence="25">
    <location>
        <begin position="912"/>
        <end position="968"/>
    </location>
</feature>
<name>A0AAV7KQ83_PLEWA</name>
<dbReference type="PROSITE" id="PS50005">
    <property type="entry name" value="TPR"/>
    <property type="match status" value="1"/>
</dbReference>
<dbReference type="InterPro" id="IPR048562">
    <property type="entry name" value="KDM6A_B-like_C-hel"/>
</dbReference>
<comment type="cofactor">
    <cofactor evidence="2">
        <name>L-ascorbate</name>
        <dbReference type="ChEBI" id="CHEBI:38290"/>
    </cofactor>
</comment>
<dbReference type="EMBL" id="JANPWB010000016">
    <property type="protein sequence ID" value="KAJ1080320.1"/>
    <property type="molecule type" value="Genomic_DNA"/>
</dbReference>
<dbReference type="InterPro" id="IPR051630">
    <property type="entry name" value="Corepressor-Demethylase"/>
</dbReference>
<dbReference type="FunFam" id="1.20.58.1370:FF:000001">
    <property type="entry name" value="lysine-specific demethylase 6A isoform X2"/>
    <property type="match status" value="1"/>
</dbReference>